<dbReference type="CDD" id="cd16010">
    <property type="entry name" value="iPGM"/>
    <property type="match status" value="1"/>
</dbReference>
<keyword evidence="5" id="KW-0479">Metal-binding</keyword>
<dbReference type="InterPro" id="IPR017850">
    <property type="entry name" value="Alkaline_phosphatase_core_sf"/>
</dbReference>
<evidence type="ECO:0000256" key="5">
    <source>
        <dbReference type="ARBA" id="ARBA00022723"/>
    </source>
</evidence>
<evidence type="ECO:0000256" key="6">
    <source>
        <dbReference type="ARBA" id="ARBA00023152"/>
    </source>
</evidence>
<dbReference type="GO" id="GO:0030145">
    <property type="term" value="F:manganese ion binding"/>
    <property type="evidence" value="ECO:0007669"/>
    <property type="project" value="InterPro"/>
</dbReference>
<dbReference type="FunFam" id="3.40.1450.10:FF:000002">
    <property type="entry name" value="2,3-bisphosphoglycerate-independent phosphoglycerate mutase"/>
    <property type="match status" value="1"/>
</dbReference>
<organism evidence="11">
    <name type="scientific">hydrothermal vent metagenome</name>
    <dbReference type="NCBI Taxonomy" id="652676"/>
    <lineage>
        <taxon>unclassified sequences</taxon>
        <taxon>metagenomes</taxon>
        <taxon>ecological metagenomes</taxon>
    </lineage>
</organism>
<dbReference type="GO" id="GO:0005829">
    <property type="term" value="C:cytosol"/>
    <property type="evidence" value="ECO:0007669"/>
    <property type="project" value="TreeGrafter"/>
</dbReference>
<feature type="domain" description="Metalloenzyme" evidence="9">
    <location>
        <begin position="4"/>
        <end position="343"/>
    </location>
</feature>
<name>A0A3B0V359_9ZZZZ</name>
<keyword evidence="6" id="KW-0324">Glycolysis</keyword>
<dbReference type="Pfam" id="PF01676">
    <property type="entry name" value="Metalloenzyme"/>
    <property type="match status" value="1"/>
</dbReference>
<dbReference type="InterPro" id="IPR006124">
    <property type="entry name" value="Metalloenzyme"/>
</dbReference>
<dbReference type="NCBIfam" id="TIGR01307">
    <property type="entry name" value="pgm_bpd_ind"/>
    <property type="match status" value="1"/>
</dbReference>
<dbReference type="EMBL" id="UOEU01000195">
    <property type="protein sequence ID" value="VAW31309.1"/>
    <property type="molecule type" value="Genomic_DNA"/>
</dbReference>
<evidence type="ECO:0000256" key="1">
    <source>
        <dbReference type="ARBA" id="ARBA00001936"/>
    </source>
</evidence>
<dbReference type="PANTHER" id="PTHR31637">
    <property type="entry name" value="2,3-BISPHOSPHOGLYCERATE-INDEPENDENT PHOSPHOGLYCERATE MUTASE"/>
    <property type="match status" value="1"/>
</dbReference>
<dbReference type="GO" id="GO:0006007">
    <property type="term" value="P:glucose catabolic process"/>
    <property type="evidence" value="ECO:0007669"/>
    <property type="project" value="InterPro"/>
</dbReference>
<accession>A0A3B0V359</accession>
<dbReference type="Gene3D" id="3.40.720.10">
    <property type="entry name" value="Alkaline Phosphatase, subunit A"/>
    <property type="match status" value="1"/>
</dbReference>
<comment type="cofactor">
    <cofactor evidence="1">
        <name>Mn(2+)</name>
        <dbReference type="ChEBI" id="CHEBI:29035"/>
    </cofactor>
</comment>
<gene>
    <name evidence="11" type="ORF">MNBD_CHLOROFLEXI01-597</name>
</gene>
<feature type="domain" description="BPG-independent PGAM N-terminal" evidence="10">
    <location>
        <begin position="82"/>
        <end position="296"/>
    </location>
</feature>
<dbReference type="SUPFAM" id="SSF53649">
    <property type="entry name" value="Alkaline phosphatase-like"/>
    <property type="match status" value="1"/>
</dbReference>
<evidence type="ECO:0000256" key="4">
    <source>
        <dbReference type="ARBA" id="ARBA00012026"/>
    </source>
</evidence>
<evidence type="ECO:0000256" key="3">
    <source>
        <dbReference type="ARBA" id="ARBA00008819"/>
    </source>
</evidence>
<evidence type="ECO:0000256" key="7">
    <source>
        <dbReference type="ARBA" id="ARBA00023211"/>
    </source>
</evidence>
<dbReference type="AlphaFoldDB" id="A0A3B0V359"/>
<dbReference type="SUPFAM" id="SSF64158">
    <property type="entry name" value="2,3-Bisphosphoglycerate-independent phosphoglycerate mutase, substrate-binding domain"/>
    <property type="match status" value="1"/>
</dbReference>
<evidence type="ECO:0000259" key="10">
    <source>
        <dbReference type="Pfam" id="PF06415"/>
    </source>
</evidence>
<protein>
    <recommendedName>
        <fullName evidence="4">phosphoglycerate mutase (2,3-diphosphoglycerate-independent)</fullName>
        <ecNumber evidence="4">5.4.2.12</ecNumber>
    </recommendedName>
</protein>
<evidence type="ECO:0000313" key="11">
    <source>
        <dbReference type="EMBL" id="VAW31309.1"/>
    </source>
</evidence>
<evidence type="ECO:0000259" key="9">
    <source>
        <dbReference type="Pfam" id="PF01676"/>
    </source>
</evidence>
<dbReference type="EC" id="5.4.2.12" evidence="4"/>
<dbReference type="Gene3D" id="3.40.1450.10">
    <property type="entry name" value="BPG-independent phosphoglycerate mutase, domain B"/>
    <property type="match status" value="1"/>
</dbReference>
<keyword evidence="7" id="KW-0464">Manganese</keyword>
<dbReference type="InterPro" id="IPR036646">
    <property type="entry name" value="PGAM_B_sf"/>
</dbReference>
<reference evidence="11" key="1">
    <citation type="submission" date="2018-06" db="EMBL/GenBank/DDBJ databases">
        <authorList>
            <person name="Zhirakovskaya E."/>
        </authorList>
    </citation>
    <scope>NUCLEOTIDE SEQUENCE</scope>
</reference>
<dbReference type="Pfam" id="PF06415">
    <property type="entry name" value="iPGM_N"/>
    <property type="match status" value="1"/>
</dbReference>
<feature type="non-terminal residue" evidence="11">
    <location>
        <position position="343"/>
    </location>
</feature>
<evidence type="ECO:0000256" key="8">
    <source>
        <dbReference type="ARBA" id="ARBA00023235"/>
    </source>
</evidence>
<proteinExistence type="inferred from homology"/>
<dbReference type="InterPro" id="IPR011258">
    <property type="entry name" value="BPG-indep_PGM_N"/>
</dbReference>
<dbReference type="GO" id="GO:0004619">
    <property type="term" value="F:phosphoglycerate mutase activity"/>
    <property type="evidence" value="ECO:0007669"/>
    <property type="project" value="UniProtKB-EC"/>
</dbReference>
<dbReference type="InterPro" id="IPR005995">
    <property type="entry name" value="Pgm_bpd_ind"/>
</dbReference>
<evidence type="ECO:0000256" key="2">
    <source>
        <dbReference type="ARBA" id="ARBA00004798"/>
    </source>
</evidence>
<keyword evidence="8 11" id="KW-0413">Isomerase</keyword>
<comment type="pathway">
    <text evidence="2">Carbohydrate degradation; glycolysis; pyruvate from D-glyceraldehyde 3-phosphate: step 3/5.</text>
</comment>
<dbReference type="UniPathway" id="UPA00109">
    <property type="reaction ID" value="UER00186"/>
</dbReference>
<dbReference type="GO" id="GO:0006096">
    <property type="term" value="P:glycolytic process"/>
    <property type="evidence" value="ECO:0007669"/>
    <property type="project" value="UniProtKB-UniPathway"/>
</dbReference>
<dbReference type="PANTHER" id="PTHR31637:SF0">
    <property type="entry name" value="2,3-BISPHOSPHOGLYCERATE-INDEPENDENT PHOSPHOGLYCERATE MUTASE"/>
    <property type="match status" value="1"/>
</dbReference>
<comment type="similarity">
    <text evidence="3">Belongs to the BPG-independent phosphoglycerate mutase family.</text>
</comment>
<sequence>MNYKPVALIILDGWGIREVEHGNAVVQAHTPNYHNWLRTRERAVLDASGEAVGLPDGQMGNSEVGHLNLGAGRIVYQDLTRINLAIQEGEFAQQPALRDAIEKVKQGNGKLHFIGLLGEGGVHSHQNHLYALLQLAEAAEIDPIIHIITDGRDTPPQSGRPFAQKLEKYLESHSGVIASVSGRYYTMDRDRRWQRTEMGYRAIANHEGHEGATAVSATAALEKSYSDGVTDEFVLPVAIDVGERNVSIESGDCLIFYNFRADRMRQLVQIFAFEDFAGFERPFIPNLHLVTMTNYEASFPVEVVFPDVELKNVLAEVISKAGLTQLHAAETEKYAHVTYFFNG</sequence>